<evidence type="ECO:0000313" key="1">
    <source>
        <dbReference type="EMBL" id="PIO96682.1"/>
    </source>
</evidence>
<evidence type="ECO:0000313" key="2">
    <source>
        <dbReference type="Proteomes" id="UP000231070"/>
    </source>
</evidence>
<organism evidence="1 2">
    <name type="scientific">Pleomorphomonas carboxyditropha</name>
    <dbReference type="NCBI Taxonomy" id="2023338"/>
    <lineage>
        <taxon>Bacteria</taxon>
        <taxon>Pseudomonadati</taxon>
        <taxon>Pseudomonadota</taxon>
        <taxon>Alphaproteobacteria</taxon>
        <taxon>Hyphomicrobiales</taxon>
        <taxon>Pleomorphomonadaceae</taxon>
        <taxon>Pleomorphomonas</taxon>
    </lineage>
</organism>
<keyword evidence="2" id="KW-1185">Reference proteome</keyword>
<dbReference type="AlphaFoldDB" id="A0A2G9WQU3"/>
<name>A0A2G9WQU3_9HYPH</name>
<reference evidence="1 2" key="1">
    <citation type="submission" date="2017-08" db="EMBL/GenBank/DDBJ databases">
        <title>Pleomorphomonas carboxidotrophicus sp. nov., a new mesophilic hydrogenogenic carboxidotroph.</title>
        <authorList>
            <person name="Esquivel-Elizondo S."/>
            <person name="Krajmalnik-Brown R."/>
            <person name="Maldonado J."/>
        </authorList>
    </citation>
    <scope>NUCLEOTIDE SEQUENCE [LARGE SCALE GENOMIC DNA]</scope>
    <source>
        <strain evidence="1 2">SVCO-16</strain>
    </source>
</reference>
<dbReference type="Proteomes" id="UP000231070">
    <property type="component" value="Unassembled WGS sequence"/>
</dbReference>
<comment type="caution">
    <text evidence="1">The sequence shown here is derived from an EMBL/GenBank/DDBJ whole genome shotgun (WGS) entry which is preliminary data.</text>
</comment>
<sequence length="64" mass="6653">MPAPALTAGWASGKCRRCRHLGAGLGTDDGDSPRLLEDSGWRRAETNAVAGMPATAHPVASPQR</sequence>
<accession>A0A2G9WQU3</accession>
<protein>
    <submittedName>
        <fullName evidence="1">Uncharacterized protein</fullName>
    </submittedName>
</protein>
<dbReference type="EMBL" id="NQVN01000028">
    <property type="protein sequence ID" value="PIO96682.1"/>
    <property type="molecule type" value="Genomic_DNA"/>
</dbReference>
<proteinExistence type="predicted"/>
<gene>
    <name evidence="1" type="ORF">CJ014_24375</name>
</gene>